<keyword evidence="1" id="KW-0175">Coiled coil</keyword>
<evidence type="ECO:0000256" key="1">
    <source>
        <dbReference type="SAM" id="Coils"/>
    </source>
</evidence>
<dbReference type="Proteomes" id="UP000253517">
    <property type="component" value="Unassembled WGS sequence"/>
</dbReference>
<dbReference type="AlphaFoldDB" id="A0A369A236"/>
<dbReference type="GO" id="GO:0004222">
    <property type="term" value="F:metalloendopeptidase activity"/>
    <property type="evidence" value="ECO:0007669"/>
    <property type="project" value="TreeGrafter"/>
</dbReference>
<evidence type="ECO:0000256" key="2">
    <source>
        <dbReference type="SAM" id="Phobius"/>
    </source>
</evidence>
<proteinExistence type="predicted"/>
<dbReference type="PANTHER" id="PTHR21666">
    <property type="entry name" value="PEPTIDASE-RELATED"/>
    <property type="match status" value="1"/>
</dbReference>
<dbReference type="RefSeq" id="WP_114366355.1">
    <property type="nucleotide sequence ID" value="NZ_BHZF01000003.1"/>
</dbReference>
<protein>
    <submittedName>
        <fullName evidence="4">Murein DD-endopeptidase MepM/ murein hydrolase activator NlpD</fullName>
    </submittedName>
</protein>
<feature type="coiled-coil region" evidence="1">
    <location>
        <begin position="57"/>
        <end position="91"/>
    </location>
</feature>
<feature type="transmembrane region" description="Helical" evidence="2">
    <location>
        <begin position="31"/>
        <end position="52"/>
    </location>
</feature>
<keyword evidence="4" id="KW-0378">Hydrolase</keyword>
<dbReference type="Pfam" id="PF01551">
    <property type="entry name" value="Peptidase_M23"/>
    <property type="match status" value="1"/>
</dbReference>
<dbReference type="EMBL" id="QPJS01000003">
    <property type="protein sequence ID" value="RCX03372.1"/>
    <property type="molecule type" value="Genomic_DNA"/>
</dbReference>
<dbReference type="InterPro" id="IPR011055">
    <property type="entry name" value="Dup_hybrid_motif"/>
</dbReference>
<dbReference type="CDD" id="cd12797">
    <property type="entry name" value="M23_peptidase"/>
    <property type="match status" value="1"/>
</dbReference>
<evidence type="ECO:0000313" key="4">
    <source>
        <dbReference type="EMBL" id="RCX03372.1"/>
    </source>
</evidence>
<gene>
    <name evidence="4" type="ORF">DES35_103257</name>
</gene>
<organism evidence="4 5">
    <name type="scientific">Schleiferia thermophila</name>
    <dbReference type="NCBI Taxonomy" id="884107"/>
    <lineage>
        <taxon>Bacteria</taxon>
        <taxon>Pseudomonadati</taxon>
        <taxon>Bacteroidota</taxon>
        <taxon>Flavobacteriia</taxon>
        <taxon>Flavobacteriales</taxon>
        <taxon>Schleiferiaceae</taxon>
        <taxon>Schleiferia</taxon>
    </lineage>
</organism>
<dbReference type="FunFam" id="2.70.70.10:FF:000006">
    <property type="entry name" value="M23 family peptidase"/>
    <property type="match status" value="1"/>
</dbReference>
<keyword evidence="2" id="KW-0472">Membrane</keyword>
<name>A0A369A236_9FLAO</name>
<evidence type="ECO:0000313" key="5">
    <source>
        <dbReference type="Proteomes" id="UP000253517"/>
    </source>
</evidence>
<keyword evidence="2" id="KW-1133">Transmembrane helix</keyword>
<accession>A0A369A236</accession>
<dbReference type="PANTHER" id="PTHR21666:SF286">
    <property type="entry name" value="LIPOPROTEIN NLPD"/>
    <property type="match status" value="1"/>
</dbReference>
<dbReference type="InterPro" id="IPR016047">
    <property type="entry name" value="M23ase_b-sheet_dom"/>
</dbReference>
<keyword evidence="5" id="KW-1185">Reference proteome</keyword>
<dbReference type="SUPFAM" id="SSF51261">
    <property type="entry name" value="Duplicated hybrid motif"/>
    <property type="match status" value="1"/>
</dbReference>
<reference evidence="4 5" key="1">
    <citation type="submission" date="2018-07" db="EMBL/GenBank/DDBJ databases">
        <title>Genomic Encyclopedia of Type Strains, Phase IV (KMG-IV): sequencing the most valuable type-strain genomes for metagenomic binning, comparative biology and taxonomic classification.</title>
        <authorList>
            <person name="Goeker M."/>
        </authorList>
    </citation>
    <scope>NUCLEOTIDE SEQUENCE [LARGE SCALE GENOMIC DNA]</scope>
    <source>
        <strain evidence="4 5">DSM 21410</strain>
    </source>
</reference>
<dbReference type="InterPro" id="IPR050570">
    <property type="entry name" value="Cell_wall_metabolism_enzyme"/>
</dbReference>
<keyword evidence="2" id="KW-0812">Transmembrane</keyword>
<dbReference type="Gene3D" id="2.70.70.10">
    <property type="entry name" value="Glucose Permease (Domain IIA)"/>
    <property type="match status" value="1"/>
</dbReference>
<feature type="domain" description="M23ase beta-sheet core" evidence="3">
    <location>
        <begin position="201"/>
        <end position="297"/>
    </location>
</feature>
<comment type="caution">
    <text evidence="4">The sequence shown here is derived from an EMBL/GenBank/DDBJ whole genome shotgun (WGS) entry which is preliminary data.</text>
</comment>
<evidence type="ECO:0000259" key="3">
    <source>
        <dbReference type="Pfam" id="PF01551"/>
    </source>
</evidence>
<sequence>MAKKQKYFYDPATLSYKKIEVSPWKRIGNSFLFLLSSALFAFLFLFFSKSFLETPEEKELRREIEYLTLNYELLKSKLNVLESALEDLEYRDDNIYRVIFEAEPIPKNLRRSALAGINRYKNLDGYSTSELVKETSQRVDKLRKQAYIQSKSYDEVLELVKNKNKLLASIPAIQPISNKDLTAVASGFGMRIHPIYKVRKLHTGIDFTAPVGTPVFATGDGVVINDNGLGGSGYGLYIIISHGFGYHTLYAHLSKLVAKPGQKVKRGDIIGYVGNTGSSTGPHLHYEVIKDGVKVNPINYFFNDLTPEEYELMLRIASQENQSFD</sequence>